<protein>
    <submittedName>
        <fullName evidence="4">Uncharacterized protein LOC116290158</fullName>
    </submittedName>
</protein>
<dbReference type="InParanoid" id="A0A6P8H997"/>
<dbReference type="RefSeq" id="XP_031553014.1">
    <property type="nucleotide sequence ID" value="XM_031697154.1"/>
</dbReference>
<dbReference type="AlphaFoldDB" id="A0A6P8H997"/>
<dbReference type="KEGG" id="aten:116290158"/>
<feature type="non-terminal residue" evidence="4">
    <location>
        <position position="194"/>
    </location>
</feature>
<evidence type="ECO:0000313" key="3">
    <source>
        <dbReference type="Proteomes" id="UP000515163"/>
    </source>
</evidence>
<dbReference type="GeneID" id="116290158"/>
<dbReference type="InterPro" id="IPR031569">
    <property type="entry name" value="ApeC"/>
</dbReference>
<dbReference type="PANTHER" id="PTHR19324">
    <property type="entry name" value="PERFORIN-LIKE PROTEIN 1"/>
    <property type="match status" value="1"/>
</dbReference>
<gene>
    <name evidence="4" type="primary">LOC116290158</name>
</gene>
<feature type="domain" description="Apextrin C-terminal" evidence="2">
    <location>
        <begin position="26"/>
        <end position="193"/>
    </location>
</feature>
<reference evidence="4" key="1">
    <citation type="submission" date="2025-08" db="UniProtKB">
        <authorList>
            <consortium name="RefSeq"/>
        </authorList>
    </citation>
    <scope>IDENTIFICATION</scope>
    <source>
        <tissue evidence="4">Tentacle</tissue>
    </source>
</reference>
<evidence type="ECO:0000256" key="1">
    <source>
        <dbReference type="SAM" id="SignalP"/>
    </source>
</evidence>
<organism evidence="3 4">
    <name type="scientific">Actinia tenebrosa</name>
    <name type="common">Australian red waratah sea anemone</name>
    <dbReference type="NCBI Taxonomy" id="6105"/>
    <lineage>
        <taxon>Eukaryota</taxon>
        <taxon>Metazoa</taxon>
        <taxon>Cnidaria</taxon>
        <taxon>Anthozoa</taxon>
        <taxon>Hexacorallia</taxon>
        <taxon>Actiniaria</taxon>
        <taxon>Actiniidae</taxon>
        <taxon>Actinia</taxon>
    </lineage>
</organism>
<sequence length="194" mass="22649">MYPWCWFVFVILLQTAVENKGSPPTWPYGKYTLLKPRTGCPAGWDDMGYLYQDTMNKNPSNNRSQTLHIDGEVARSHVKRYFCSKTERMGKNITQVWPLGQFCVYSRVSETLYGMTSGSIAMYDRGNNYDKDQSKFTKFFEFLKKKIFGSYEVTRLYFSCQTSGDKKIPISLPITKPFYLLPYGSRDCQQVKWM</sequence>
<evidence type="ECO:0000313" key="4">
    <source>
        <dbReference type="RefSeq" id="XP_031553014.1"/>
    </source>
</evidence>
<dbReference type="Pfam" id="PF16977">
    <property type="entry name" value="ApeC"/>
    <property type="match status" value="1"/>
</dbReference>
<feature type="chain" id="PRO_5028415054" evidence="1">
    <location>
        <begin position="22"/>
        <end position="194"/>
    </location>
</feature>
<feature type="signal peptide" evidence="1">
    <location>
        <begin position="1"/>
        <end position="21"/>
    </location>
</feature>
<dbReference type="Proteomes" id="UP000515163">
    <property type="component" value="Unplaced"/>
</dbReference>
<proteinExistence type="predicted"/>
<dbReference type="PANTHER" id="PTHR19324:SF33">
    <property type="entry name" value="MUCIN-5AC"/>
    <property type="match status" value="1"/>
</dbReference>
<dbReference type="OrthoDB" id="5954510at2759"/>
<keyword evidence="1" id="KW-0732">Signal</keyword>
<keyword evidence="3" id="KW-1185">Reference proteome</keyword>
<evidence type="ECO:0000259" key="2">
    <source>
        <dbReference type="Pfam" id="PF16977"/>
    </source>
</evidence>
<name>A0A6P8H997_ACTTE</name>
<accession>A0A6P8H997</accession>